<organism evidence="1 2">
    <name type="scientific">Dallia pectoralis</name>
    <name type="common">Alaska blackfish</name>
    <dbReference type="NCBI Taxonomy" id="75939"/>
    <lineage>
        <taxon>Eukaryota</taxon>
        <taxon>Metazoa</taxon>
        <taxon>Chordata</taxon>
        <taxon>Craniata</taxon>
        <taxon>Vertebrata</taxon>
        <taxon>Euteleostomi</taxon>
        <taxon>Actinopterygii</taxon>
        <taxon>Neopterygii</taxon>
        <taxon>Teleostei</taxon>
        <taxon>Protacanthopterygii</taxon>
        <taxon>Esociformes</taxon>
        <taxon>Umbridae</taxon>
        <taxon>Dallia</taxon>
    </lineage>
</organism>
<gene>
    <name evidence="1" type="ORF">DPEC_G00188550</name>
</gene>
<dbReference type="Proteomes" id="UP001157502">
    <property type="component" value="Chromosome 15"/>
</dbReference>
<name>A0ACC2GCE3_DALPE</name>
<protein>
    <submittedName>
        <fullName evidence="1">Uncharacterized protein</fullName>
    </submittedName>
</protein>
<evidence type="ECO:0000313" key="2">
    <source>
        <dbReference type="Proteomes" id="UP001157502"/>
    </source>
</evidence>
<keyword evidence="2" id="KW-1185">Reference proteome</keyword>
<comment type="caution">
    <text evidence="1">The sequence shown here is derived from an EMBL/GenBank/DDBJ whole genome shotgun (WGS) entry which is preliminary data.</text>
</comment>
<accession>A0ACC2GCE3</accession>
<dbReference type="EMBL" id="CM055742">
    <property type="protein sequence ID" value="KAJ8001175.1"/>
    <property type="molecule type" value="Genomic_DNA"/>
</dbReference>
<sequence length="305" mass="32790">MTPQTRLRLTPCGVRGLASPTPAGRLCQDFGLILSVFSLFYLMVCFPVGLCYNALLVAVNLSNKVSLDDAGRLLTVNMAIAGLVLNLVAPVELLGPGSPGGVWEYNNEVYITLLILFNVSSLVIMYSTTLLSLDCTTTYIGGRHAHHHVGVTTPSTCAASSGGGAVLTSFQLAALLRVQPVSTNASSAPRCQNKGGRRRHRSVHRLRGPGGGGAVRRHAHPAHRKESRRRSRTRLPSGPVHPPSCCWRPCSCSSLDPYYLTLLVHTVAGTGGLQCQQRLAYFFLRCLSELLAFTPSSFAMPHAGR</sequence>
<proteinExistence type="predicted"/>
<reference evidence="1" key="1">
    <citation type="submission" date="2021-05" db="EMBL/GenBank/DDBJ databases">
        <authorList>
            <person name="Pan Q."/>
            <person name="Jouanno E."/>
            <person name="Zahm M."/>
            <person name="Klopp C."/>
            <person name="Cabau C."/>
            <person name="Louis A."/>
            <person name="Berthelot C."/>
            <person name="Parey E."/>
            <person name="Roest Crollius H."/>
            <person name="Montfort J."/>
            <person name="Robinson-Rechavi M."/>
            <person name="Bouchez O."/>
            <person name="Lampietro C."/>
            <person name="Lopez Roques C."/>
            <person name="Donnadieu C."/>
            <person name="Postlethwait J."/>
            <person name="Bobe J."/>
            <person name="Dillon D."/>
            <person name="Chandos A."/>
            <person name="von Hippel F."/>
            <person name="Guiguen Y."/>
        </authorList>
    </citation>
    <scope>NUCLEOTIDE SEQUENCE</scope>
    <source>
        <strain evidence="1">YG-Jan2019</strain>
    </source>
</reference>
<evidence type="ECO:0000313" key="1">
    <source>
        <dbReference type="EMBL" id="KAJ8001175.1"/>
    </source>
</evidence>